<sequence>MTVRLRNHCPSTDSAPACGKRMSLPEMVPSLLGRLHRFTSDIRRPGNLRQSTTTGPLLLSKQLRCSTDAVRDAPGFTGPAIPNRQQDGTE</sequence>
<feature type="region of interest" description="Disordered" evidence="1">
    <location>
        <begin position="70"/>
        <end position="90"/>
    </location>
</feature>
<keyword evidence="3" id="KW-1185">Reference proteome</keyword>
<comment type="caution">
    <text evidence="2">The sequence shown here is derived from an EMBL/GenBank/DDBJ whole genome shotgun (WGS) entry which is preliminary data.</text>
</comment>
<reference evidence="3" key="1">
    <citation type="journal article" date="2019" name="Int. J. Syst. Evol. Microbiol.">
        <title>The Global Catalogue of Microorganisms (GCM) 10K type strain sequencing project: providing services to taxonomists for standard genome sequencing and annotation.</title>
        <authorList>
            <consortium name="The Broad Institute Genomics Platform"/>
            <consortium name="The Broad Institute Genome Sequencing Center for Infectious Disease"/>
            <person name="Wu L."/>
            <person name="Ma J."/>
        </authorList>
    </citation>
    <scope>NUCLEOTIDE SEQUENCE [LARGE SCALE GENOMIC DNA]</scope>
    <source>
        <strain evidence="3">JCM 18054</strain>
    </source>
</reference>
<name>A0ABP8VC91_9PSEU</name>
<proteinExistence type="predicted"/>
<gene>
    <name evidence="2" type="ORF">GCM10023214_59160</name>
</gene>
<dbReference type="EMBL" id="BAABIB010000116">
    <property type="protein sequence ID" value="GAA4659610.1"/>
    <property type="molecule type" value="Genomic_DNA"/>
</dbReference>
<organism evidence="2 3">
    <name type="scientific">Amycolatopsis dongchuanensis</name>
    <dbReference type="NCBI Taxonomy" id="1070866"/>
    <lineage>
        <taxon>Bacteria</taxon>
        <taxon>Bacillati</taxon>
        <taxon>Actinomycetota</taxon>
        <taxon>Actinomycetes</taxon>
        <taxon>Pseudonocardiales</taxon>
        <taxon>Pseudonocardiaceae</taxon>
        <taxon>Amycolatopsis</taxon>
    </lineage>
</organism>
<evidence type="ECO:0000313" key="3">
    <source>
        <dbReference type="Proteomes" id="UP001500192"/>
    </source>
</evidence>
<evidence type="ECO:0000256" key="1">
    <source>
        <dbReference type="SAM" id="MobiDB-lite"/>
    </source>
</evidence>
<evidence type="ECO:0000313" key="2">
    <source>
        <dbReference type="EMBL" id="GAA4659610.1"/>
    </source>
</evidence>
<dbReference type="Proteomes" id="UP001500192">
    <property type="component" value="Unassembled WGS sequence"/>
</dbReference>
<accession>A0ABP8VC91</accession>
<protein>
    <submittedName>
        <fullName evidence="2">Uncharacterized protein</fullName>
    </submittedName>
</protein>